<sequence length="113" mass="12616">MSVKPFTLSAILLGFVMIQVQAGFFSRGYVNYLLNRQAITSRYISFTSMKRFPITNRLMTMAMPLPADAVKAAVLIPENMTAEEDVPLWTVAGLYSDLVDTVGLVLLCYEIIM</sequence>
<evidence type="ECO:0000313" key="3">
    <source>
        <dbReference type="Proteomes" id="UP001175271"/>
    </source>
</evidence>
<comment type="caution">
    <text evidence="2">The sequence shown here is derived from an EMBL/GenBank/DDBJ whole genome shotgun (WGS) entry which is preliminary data.</text>
</comment>
<dbReference type="AlphaFoldDB" id="A0AA39LLQ3"/>
<keyword evidence="1" id="KW-0732">Signal</keyword>
<proteinExistence type="predicted"/>
<dbReference type="Proteomes" id="UP001175271">
    <property type="component" value="Unassembled WGS sequence"/>
</dbReference>
<accession>A0AA39LLQ3</accession>
<feature type="chain" id="PRO_5041294575" evidence="1">
    <location>
        <begin position="23"/>
        <end position="113"/>
    </location>
</feature>
<protein>
    <submittedName>
        <fullName evidence="2">Uncharacterized protein</fullName>
    </submittedName>
</protein>
<keyword evidence="3" id="KW-1185">Reference proteome</keyword>
<feature type="signal peptide" evidence="1">
    <location>
        <begin position="1"/>
        <end position="22"/>
    </location>
</feature>
<evidence type="ECO:0000256" key="1">
    <source>
        <dbReference type="SAM" id="SignalP"/>
    </source>
</evidence>
<evidence type="ECO:0000313" key="2">
    <source>
        <dbReference type="EMBL" id="KAK0401689.1"/>
    </source>
</evidence>
<name>A0AA39LLQ3_9BILA</name>
<organism evidence="2 3">
    <name type="scientific">Steinernema hermaphroditum</name>
    <dbReference type="NCBI Taxonomy" id="289476"/>
    <lineage>
        <taxon>Eukaryota</taxon>
        <taxon>Metazoa</taxon>
        <taxon>Ecdysozoa</taxon>
        <taxon>Nematoda</taxon>
        <taxon>Chromadorea</taxon>
        <taxon>Rhabditida</taxon>
        <taxon>Tylenchina</taxon>
        <taxon>Panagrolaimomorpha</taxon>
        <taxon>Strongyloidoidea</taxon>
        <taxon>Steinernematidae</taxon>
        <taxon>Steinernema</taxon>
    </lineage>
</organism>
<dbReference type="EMBL" id="JAUCMV010000004">
    <property type="protein sequence ID" value="KAK0401689.1"/>
    <property type="molecule type" value="Genomic_DNA"/>
</dbReference>
<reference evidence="2" key="1">
    <citation type="submission" date="2023-06" db="EMBL/GenBank/DDBJ databases">
        <title>Genomic analysis of the entomopathogenic nematode Steinernema hermaphroditum.</title>
        <authorList>
            <person name="Schwarz E.M."/>
            <person name="Heppert J.K."/>
            <person name="Baniya A."/>
            <person name="Schwartz H.T."/>
            <person name="Tan C.-H."/>
            <person name="Antoshechkin I."/>
            <person name="Sternberg P.W."/>
            <person name="Goodrich-Blair H."/>
            <person name="Dillman A.R."/>
        </authorList>
    </citation>
    <scope>NUCLEOTIDE SEQUENCE</scope>
    <source>
        <strain evidence="2">PS9179</strain>
        <tissue evidence="2">Whole animal</tissue>
    </source>
</reference>
<gene>
    <name evidence="2" type="ORF">QR680_015917</name>
</gene>